<feature type="domain" description="YHYH" evidence="2">
    <location>
        <begin position="85"/>
        <end position="183"/>
    </location>
</feature>
<protein>
    <recommendedName>
        <fullName evidence="2">YHYH domain-containing protein</fullName>
    </recommendedName>
</protein>
<dbReference type="PANTHER" id="PTHR30289">
    <property type="entry name" value="UNCHARACTERIZED PROTEIN YBCL-RELATED"/>
    <property type="match status" value="1"/>
</dbReference>
<dbReference type="EnsemblMetazoa" id="XM_001189765">
    <property type="protein sequence ID" value="XP_001189765"/>
    <property type="gene ID" value="LOC755406"/>
</dbReference>
<feature type="signal peptide" evidence="1">
    <location>
        <begin position="1"/>
        <end position="19"/>
    </location>
</feature>
<keyword evidence="4" id="KW-1185">Reference proteome</keyword>
<organism evidence="3 4">
    <name type="scientific">Strongylocentrotus purpuratus</name>
    <name type="common">Purple sea urchin</name>
    <dbReference type="NCBI Taxonomy" id="7668"/>
    <lineage>
        <taxon>Eukaryota</taxon>
        <taxon>Metazoa</taxon>
        <taxon>Echinodermata</taxon>
        <taxon>Eleutherozoa</taxon>
        <taxon>Echinozoa</taxon>
        <taxon>Echinoidea</taxon>
        <taxon>Euechinoidea</taxon>
        <taxon>Echinacea</taxon>
        <taxon>Camarodonta</taxon>
        <taxon>Echinidea</taxon>
        <taxon>Strongylocentrotidae</taxon>
        <taxon>Strongylocentrotus</taxon>
    </lineage>
</organism>
<dbReference type="OMA" id="GIYHYHI"/>
<dbReference type="InParanoid" id="A0A7M7G056"/>
<dbReference type="Proteomes" id="UP000007110">
    <property type="component" value="Unassembled WGS sequence"/>
</dbReference>
<evidence type="ECO:0000313" key="4">
    <source>
        <dbReference type="Proteomes" id="UP000007110"/>
    </source>
</evidence>
<dbReference type="PANTHER" id="PTHR30289:SF8">
    <property type="entry name" value="YHYH DOMAIN-CONTAINING PROTEIN"/>
    <property type="match status" value="1"/>
</dbReference>
<name>A0A7M7G056_STRPU</name>
<feature type="chain" id="PRO_5029601707" description="YHYH domain-containing protein" evidence="1">
    <location>
        <begin position="20"/>
        <end position="251"/>
    </location>
</feature>
<proteinExistence type="predicted"/>
<dbReference type="InterPro" id="IPR025924">
    <property type="entry name" value="YHYH_dom"/>
</dbReference>
<dbReference type="Pfam" id="PF14240">
    <property type="entry name" value="YHYH"/>
    <property type="match status" value="1"/>
</dbReference>
<reference evidence="3" key="2">
    <citation type="submission" date="2021-01" db="UniProtKB">
        <authorList>
            <consortium name="EnsemblMetazoa"/>
        </authorList>
    </citation>
    <scope>IDENTIFICATION</scope>
</reference>
<evidence type="ECO:0000256" key="1">
    <source>
        <dbReference type="SAM" id="SignalP"/>
    </source>
</evidence>
<dbReference type="KEGG" id="spu:755406"/>
<reference evidence="4" key="1">
    <citation type="submission" date="2015-02" db="EMBL/GenBank/DDBJ databases">
        <title>Genome sequencing for Strongylocentrotus purpuratus.</title>
        <authorList>
            <person name="Murali S."/>
            <person name="Liu Y."/>
            <person name="Vee V."/>
            <person name="English A."/>
            <person name="Wang M."/>
            <person name="Skinner E."/>
            <person name="Han Y."/>
            <person name="Muzny D.M."/>
            <person name="Worley K.C."/>
            <person name="Gibbs R.A."/>
        </authorList>
    </citation>
    <scope>NUCLEOTIDE SEQUENCE</scope>
</reference>
<keyword evidence="1" id="KW-0732">Signal</keyword>
<sequence length="251" mass="27566">MFRAIAAIILVSVIAFVHGLSEEQAELFVTTGQTEMNTGLVGWVSVTSYNRNIWLIKSNDIPDHDTGVFPTRGENPNEIEEQDFSYRIAKNPVVNEESTCLPLGPIAIATNGIVMYNPWDTDDENAVEGEGAEVFDECDGHPDGLGRYHYHKQPSSCLFTIIEGEPSPLVGVAFDGFAIYGPVNEYGVLLTSDDLDECHGRYNSGGVYQYHTTADFPYILGCFRGTPKNVNTNSENCNKASETDEDGNLLP</sequence>
<evidence type="ECO:0000259" key="2">
    <source>
        <dbReference type="Pfam" id="PF14240"/>
    </source>
</evidence>
<dbReference type="RefSeq" id="XP_001189765.2">
    <property type="nucleotide sequence ID" value="XM_001189765.4"/>
</dbReference>
<evidence type="ECO:0000313" key="3">
    <source>
        <dbReference type="EnsemblMetazoa" id="XP_001189765"/>
    </source>
</evidence>
<accession>A0A7M7G056</accession>
<dbReference type="OrthoDB" id="197925at2759"/>
<dbReference type="AlphaFoldDB" id="A0A7M7G056"/>
<dbReference type="GeneID" id="755406"/>